<reference evidence="1 2" key="1">
    <citation type="submission" date="2020-05" db="EMBL/GenBank/DDBJ databases">
        <authorList>
            <person name="Khan S.A."/>
            <person name="Jeon C.O."/>
            <person name="Chun B.H."/>
        </authorList>
    </citation>
    <scope>NUCLEOTIDE SEQUENCE [LARGE SCALE GENOMIC DNA]</scope>
    <source>
        <strain evidence="1 2">S1162</strain>
    </source>
</reference>
<dbReference type="EMBL" id="JABFCR010000010">
    <property type="protein sequence ID" value="NNU33432.1"/>
    <property type="molecule type" value="Genomic_DNA"/>
</dbReference>
<evidence type="ECO:0000313" key="1">
    <source>
        <dbReference type="EMBL" id="NNU33432.1"/>
    </source>
</evidence>
<dbReference type="Pfam" id="PF13481">
    <property type="entry name" value="AAA_25"/>
    <property type="match status" value="1"/>
</dbReference>
<accession>A0ABX1VZQ7</accession>
<proteinExistence type="predicted"/>
<dbReference type="SUPFAM" id="SSF52540">
    <property type="entry name" value="P-loop containing nucleoside triphosphate hydrolases"/>
    <property type="match status" value="1"/>
</dbReference>
<dbReference type="Proteomes" id="UP000566071">
    <property type="component" value="Unassembled WGS sequence"/>
</dbReference>
<evidence type="ECO:0000313" key="2">
    <source>
        <dbReference type="Proteomes" id="UP000566071"/>
    </source>
</evidence>
<dbReference type="Gene3D" id="3.40.50.300">
    <property type="entry name" value="P-loop containing nucleotide triphosphate hydrolases"/>
    <property type="match status" value="1"/>
</dbReference>
<organism evidence="1 2">
    <name type="scientific">Mucilaginibacter humi</name>
    <dbReference type="NCBI Taxonomy" id="2732510"/>
    <lineage>
        <taxon>Bacteria</taxon>
        <taxon>Pseudomonadati</taxon>
        <taxon>Bacteroidota</taxon>
        <taxon>Sphingobacteriia</taxon>
        <taxon>Sphingobacteriales</taxon>
        <taxon>Sphingobacteriaceae</taxon>
        <taxon>Mucilaginibacter</taxon>
    </lineage>
</organism>
<comment type="caution">
    <text evidence="1">The sequence shown here is derived from an EMBL/GenBank/DDBJ whole genome shotgun (WGS) entry which is preliminary data.</text>
</comment>
<name>A0ABX1VZQ7_9SPHI</name>
<sequence>MYFFADTNLGKSILAVQIGDSISRGERIHPLRLQADAQQVVYLDFELTKKQFQNRYQNVVFEPYEWSPLFLRAEIDPENIETEDLSFEEFLNYSLEKAVAESNTKILIIDNLTYLRNETEKAKDALPLMKHLKQMKNKYNLSILAPGTYA</sequence>
<dbReference type="InterPro" id="IPR027417">
    <property type="entry name" value="P-loop_NTPase"/>
</dbReference>
<gene>
    <name evidence="1" type="ORF">HK413_03335</name>
</gene>
<keyword evidence="2" id="KW-1185">Reference proteome</keyword>
<protein>
    <submittedName>
        <fullName evidence="1">AAA family ATPase</fullName>
    </submittedName>
</protein>